<dbReference type="OMA" id="QCIHEPF"/>
<dbReference type="AlphaFoldDB" id="A0A165HY66"/>
<proteinExistence type="predicted"/>
<dbReference type="SUPFAM" id="SSF52540">
    <property type="entry name" value="P-loop containing nucleoside triphosphate hydrolases"/>
    <property type="match status" value="1"/>
</dbReference>
<dbReference type="STRING" id="1328760.A0A165HY66"/>
<evidence type="ECO:0000313" key="2">
    <source>
        <dbReference type="Proteomes" id="UP000076632"/>
    </source>
</evidence>
<organism evidence="1 2">
    <name type="scientific">Xylona heveae (strain CBS 132557 / TC161)</name>
    <dbReference type="NCBI Taxonomy" id="1328760"/>
    <lineage>
        <taxon>Eukaryota</taxon>
        <taxon>Fungi</taxon>
        <taxon>Dikarya</taxon>
        <taxon>Ascomycota</taxon>
        <taxon>Pezizomycotina</taxon>
        <taxon>Xylonomycetes</taxon>
        <taxon>Xylonales</taxon>
        <taxon>Xylonaceae</taxon>
        <taxon>Xylona</taxon>
    </lineage>
</organism>
<dbReference type="InterPro" id="IPR027417">
    <property type="entry name" value="P-loop_NTPase"/>
</dbReference>
<accession>A0A165HY66</accession>
<dbReference type="Gene3D" id="3.40.50.300">
    <property type="entry name" value="P-loop containing nucleotide triphosphate hydrolases"/>
    <property type="match status" value="1"/>
</dbReference>
<sequence length="379" mass="42199">MSPSNKPIFVATHPRACSTAFERVFMTRRDILTTVHEPLGDAFYYGPERLSDRYEHDEKAREESGFGQSTFKTIFDRIDSEGSEGKRIFIKDIAHYIFPPDAKPASIAPSLLQPKKGVGTAEDIDGVNGVDGSSIATSAPANPNATSIAKQTGKTVPPYPYATVIEPRNPTVVPEALLKQFHFTFLIRHPRRSIPSYYRCTVPPLDEITGFYNFMPSEAGYDELRRLFDYLRTTGQIGPKIAGQSNANSDSVAESTSKSEVEICVVDADDLLDNPAGIIEAYCKSVGIKYDPGMLKWDSDDDQKAAKEAFEKWKGFHEDALDSKELKPRLHKKKVQSNKDEDAEWAEKFGPEGAKIIRQTVDANVADYEYLKQFAIKAA</sequence>
<dbReference type="InterPro" id="IPR053226">
    <property type="entry name" value="Pyrrolopyrazine_biosynth_F"/>
</dbReference>
<dbReference type="InParanoid" id="A0A165HY66"/>
<dbReference type="GeneID" id="28896030"/>
<dbReference type="PANTHER" id="PTHR48419:SF1">
    <property type="entry name" value="SULFOTRANSFERASE DOMAIN-CONTAINING PROTEIN"/>
    <property type="match status" value="1"/>
</dbReference>
<reference evidence="1 2" key="1">
    <citation type="journal article" date="2016" name="Fungal Biol.">
        <title>The genome of Xylona heveae provides a window into fungal endophytism.</title>
        <authorList>
            <person name="Gazis R."/>
            <person name="Kuo A."/>
            <person name="Riley R."/>
            <person name="LaButti K."/>
            <person name="Lipzen A."/>
            <person name="Lin J."/>
            <person name="Amirebrahimi M."/>
            <person name="Hesse C.N."/>
            <person name="Spatafora J.W."/>
            <person name="Henrissat B."/>
            <person name="Hainaut M."/>
            <person name="Grigoriev I.V."/>
            <person name="Hibbett D.S."/>
        </authorList>
    </citation>
    <scope>NUCLEOTIDE SEQUENCE [LARGE SCALE GENOMIC DNA]</scope>
    <source>
        <strain evidence="1 2">TC161</strain>
    </source>
</reference>
<keyword evidence="2" id="KW-1185">Reference proteome</keyword>
<dbReference type="OrthoDB" id="2405944at2759"/>
<evidence type="ECO:0008006" key="3">
    <source>
        <dbReference type="Google" id="ProtNLM"/>
    </source>
</evidence>
<protein>
    <recommendedName>
        <fullName evidence="3">P-loop containing nucleoside triphosphate hydrolase protein</fullName>
    </recommendedName>
</protein>
<dbReference type="RefSeq" id="XP_018189646.1">
    <property type="nucleotide sequence ID" value="XM_018330893.1"/>
</dbReference>
<dbReference type="EMBL" id="KV407456">
    <property type="protein sequence ID" value="KZF24091.1"/>
    <property type="molecule type" value="Genomic_DNA"/>
</dbReference>
<evidence type="ECO:0000313" key="1">
    <source>
        <dbReference type="EMBL" id="KZF24091.1"/>
    </source>
</evidence>
<dbReference type="Proteomes" id="UP000076632">
    <property type="component" value="Unassembled WGS sequence"/>
</dbReference>
<dbReference type="PANTHER" id="PTHR48419">
    <property type="entry name" value="SULFOTRANSFERASE DOMAIN-CONTAINING PROTEIN"/>
    <property type="match status" value="1"/>
</dbReference>
<dbReference type="Pfam" id="PF19798">
    <property type="entry name" value="Sulfotransfer_5"/>
    <property type="match status" value="1"/>
</dbReference>
<gene>
    <name evidence="1" type="ORF">L228DRAFT_237054</name>
</gene>
<name>A0A165HY66_XYLHT</name>